<dbReference type="AlphaFoldDB" id="A0A2U1T7E9"/>
<keyword evidence="4 6" id="KW-1133">Transmembrane helix</keyword>
<proteinExistence type="inferred from homology"/>
<dbReference type="InterPro" id="IPR002994">
    <property type="entry name" value="Surf1/Shy1"/>
</dbReference>
<dbReference type="OrthoDB" id="9807214at2"/>
<dbReference type="KEGG" id="cyz:C3B44_03300"/>
<dbReference type="Pfam" id="PF02104">
    <property type="entry name" value="SURF1"/>
    <property type="match status" value="1"/>
</dbReference>
<dbReference type="PANTHER" id="PTHR23427">
    <property type="entry name" value="SURFEIT LOCUS PROTEIN"/>
    <property type="match status" value="1"/>
</dbReference>
<protein>
    <recommendedName>
        <fullName evidence="6">SURF1-like protein</fullName>
    </recommendedName>
</protein>
<feature type="compositionally biased region" description="Basic and acidic residues" evidence="7">
    <location>
        <begin position="265"/>
        <end position="285"/>
    </location>
</feature>
<name>A0A2U1T7E9_9CORY</name>
<dbReference type="InterPro" id="IPR045214">
    <property type="entry name" value="Surf1/Surf4"/>
</dbReference>
<feature type="transmembrane region" description="Helical" evidence="6">
    <location>
        <begin position="213"/>
        <end position="233"/>
    </location>
</feature>
<comment type="similarity">
    <text evidence="2 6">Belongs to the SURF1 family.</text>
</comment>
<evidence type="ECO:0000256" key="6">
    <source>
        <dbReference type="RuleBase" id="RU363076"/>
    </source>
</evidence>
<keyword evidence="9" id="KW-1185">Reference proteome</keyword>
<dbReference type="EMBL" id="QEEZ01000007">
    <property type="protein sequence ID" value="PWC01930.1"/>
    <property type="molecule type" value="Genomic_DNA"/>
</dbReference>
<feature type="region of interest" description="Disordered" evidence="7">
    <location>
        <begin position="243"/>
        <end position="285"/>
    </location>
</feature>
<evidence type="ECO:0000256" key="3">
    <source>
        <dbReference type="ARBA" id="ARBA00022692"/>
    </source>
</evidence>
<comment type="caution">
    <text evidence="8">The sequence shown here is derived from an EMBL/GenBank/DDBJ whole genome shotgun (WGS) entry which is preliminary data.</text>
</comment>
<comment type="subcellular location">
    <subcellularLocation>
        <location evidence="6">Cell membrane</location>
        <topology evidence="6">Multi-pass membrane protein</topology>
    </subcellularLocation>
    <subcellularLocation>
        <location evidence="1">Membrane</location>
    </subcellularLocation>
</comment>
<organism evidence="8 9">
    <name type="scientific">Corynebacterium yudongzhengii</name>
    <dbReference type="NCBI Taxonomy" id="2080740"/>
    <lineage>
        <taxon>Bacteria</taxon>
        <taxon>Bacillati</taxon>
        <taxon>Actinomycetota</taxon>
        <taxon>Actinomycetes</taxon>
        <taxon>Mycobacteriales</taxon>
        <taxon>Corynebacteriaceae</taxon>
        <taxon>Corynebacterium</taxon>
    </lineage>
</organism>
<dbReference type="PROSITE" id="PS50895">
    <property type="entry name" value="SURF1"/>
    <property type="match status" value="1"/>
</dbReference>
<keyword evidence="3 6" id="KW-0812">Transmembrane</keyword>
<evidence type="ECO:0000256" key="2">
    <source>
        <dbReference type="ARBA" id="ARBA00007165"/>
    </source>
</evidence>
<evidence type="ECO:0000256" key="1">
    <source>
        <dbReference type="ARBA" id="ARBA00004370"/>
    </source>
</evidence>
<dbReference type="GO" id="GO:0005886">
    <property type="term" value="C:plasma membrane"/>
    <property type="evidence" value="ECO:0007669"/>
    <property type="project" value="UniProtKB-SubCell"/>
</dbReference>
<sequence length="303" mass="34276">MWRRFLTPGWLFLTLFVVIFSYFSFTFFAPWQLGKDEQIVERNEQIEAAYEADPVPVEQILDGEGFSDGDQWTRVILNGRFLPEDEVLLRLRSIETLPAYHSLTPFQLDSGPIILVNRGYEPAGEANAVPEIADPPAGEVSTIGMVQLAEPPSDRAALQDQGYQQVYTINPEQIGELTGHELVDGYVQLSEGEPGVLNAIPVPKLDRGTHLSYGLQWLAFGVLAPAGLVYFVISELRERRRVREEDAEMAAADDRLAGDEDEEDLSQHPDARVVHRSRDVRDRYGDAKPDFYAKFAKRQRERQ</sequence>
<dbReference type="CDD" id="cd06662">
    <property type="entry name" value="SURF1"/>
    <property type="match status" value="1"/>
</dbReference>
<evidence type="ECO:0000313" key="9">
    <source>
        <dbReference type="Proteomes" id="UP000244989"/>
    </source>
</evidence>
<evidence type="ECO:0000313" key="8">
    <source>
        <dbReference type="EMBL" id="PWC01930.1"/>
    </source>
</evidence>
<evidence type="ECO:0000256" key="4">
    <source>
        <dbReference type="ARBA" id="ARBA00022989"/>
    </source>
</evidence>
<keyword evidence="5 6" id="KW-0472">Membrane</keyword>
<gene>
    <name evidence="8" type="ORF">DF222_04945</name>
</gene>
<dbReference type="PANTHER" id="PTHR23427:SF2">
    <property type="entry name" value="SURFEIT LOCUS PROTEIN 1"/>
    <property type="match status" value="1"/>
</dbReference>
<evidence type="ECO:0000256" key="7">
    <source>
        <dbReference type="SAM" id="MobiDB-lite"/>
    </source>
</evidence>
<dbReference type="Proteomes" id="UP000244989">
    <property type="component" value="Unassembled WGS sequence"/>
</dbReference>
<accession>A0A2U1T7E9</accession>
<keyword evidence="6" id="KW-1003">Cell membrane</keyword>
<evidence type="ECO:0000256" key="5">
    <source>
        <dbReference type="ARBA" id="ARBA00023136"/>
    </source>
</evidence>
<reference evidence="9" key="1">
    <citation type="submission" date="2018-04" db="EMBL/GenBank/DDBJ databases">
        <authorList>
            <person name="Liu S."/>
            <person name="Wang Z."/>
            <person name="Li J."/>
        </authorList>
    </citation>
    <scope>NUCLEOTIDE SEQUENCE [LARGE SCALE GENOMIC DNA]</scope>
    <source>
        <strain evidence="9">2189</strain>
    </source>
</reference>
<feature type="transmembrane region" description="Helical" evidence="6">
    <location>
        <begin position="12"/>
        <end position="33"/>
    </location>
</feature>